<dbReference type="InParanoid" id="S8E774"/>
<dbReference type="AlphaFoldDB" id="S8E774"/>
<dbReference type="CDD" id="cd03426">
    <property type="entry name" value="NUDIX_CoAse_Nudt7"/>
    <property type="match status" value="1"/>
</dbReference>
<reference evidence="3 4" key="1">
    <citation type="journal article" date="2012" name="Science">
        <title>The Paleozoic origin of enzymatic lignin decomposition reconstructed from 31 fungal genomes.</title>
        <authorList>
            <person name="Floudas D."/>
            <person name="Binder M."/>
            <person name="Riley R."/>
            <person name="Barry K."/>
            <person name="Blanchette R.A."/>
            <person name="Henrissat B."/>
            <person name="Martinez A.T."/>
            <person name="Otillar R."/>
            <person name="Spatafora J.W."/>
            <person name="Yadav J.S."/>
            <person name="Aerts A."/>
            <person name="Benoit I."/>
            <person name="Boyd A."/>
            <person name="Carlson A."/>
            <person name="Copeland A."/>
            <person name="Coutinho P.M."/>
            <person name="de Vries R.P."/>
            <person name="Ferreira P."/>
            <person name="Findley K."/>
            <person name="Foster B."/>
            <person name="Gaskell J."/>
            <person name="Glotzer D."/>
            <person name="Gorecki P."/>
            <person name="Heitman J."/>
            <person name="Hesse C."/>
            <person name="Hori C."/>
            <person name="Igarashi K."/>
            <person name="Jurgens J.A."/>
            <person name="Kallen N."/>
            <person name="Kersten P."/>
            <person name="Kohler A."/>
            <person name="Kuees U."/>
            <person name="Kumar T.K.A."/>
            <person name="Kuo A."/>
            <person name="LaButti K."/>
            <person name="Larrondo L.F."/>
            <person name="Lindquist E."/>
            <person name="Ling A."/>
            <person name="Lombard V."/>
            <person name="Lucas S."/>
            <person name="Lundell T."/>
            <person name="Martin R."/>
            <person name="McLaughlin D.J."/>
            <person name="Morgenstern I."/>
            <person name="Morin E."/>
            <person name="Murat C."/>
            <person name="Nagy L.G."/>
            <person name="Nolan M."/>
            <person name="Ohm R.A."/>
            <person name="Patyshakuliyeva A."/>
            <person name="Rokas A."/>
            <person name="Ruiz-Duenas F.J."/>
            <person name="Sabat G."/>
            <person name="Salamov A."/>
            <person name="Samejima M."/>
            <person name="Schmutz J."/>
            <person name="Slot J.C."/>
            <person name="St John F."/>
            <person name="Stenlid J."/>
            <person name="Sun H."/>
            <person name="Sun S."/>
            <person name="Syed K."/>
            <person name="Tsang A."/>
            <person name="Wiebenga A."/>
            <person name="Young D."/>
            <person name="Pisabarro A."/>
            <person name="Eastwood D.C."/>
            <person name="Martin F."/>
            <person name="Cullen D."/>
            <person name="Grigoriev I.V."/>
            <person name="Hibbett D.S."/>
        </authorList>
    </citation>
    <scope>NUCLEOTIDE SEQUENCE</scope>
    <source>
        <strain evidence="4">FP-58527</strain>
    </source>
</reference>
<feature type="region of interest" description="Disordered" evidence="1">
    <location>
        <begin position="275"/>
        <end position="310"/>
    </location>
</feature>
<keyword evidence="4" id="KW-1185">Reference proteome</keyword>
<proteinExistence type="predicted"/>
<dbReference type="Gene3D" id="3.90.79.10">
    <property type="entry name" value="Nucleoside Triphosphate Pyrophosphohydrolase"/>
    <property type="match status" value="1"/>
</dbReference>
<dbReference type="InterPro" id="IPR045121">
    <property type="entry name" value="CoAse"/>
</dbReference>
<feature type="compositionally biased region" description="Basic and acidic residues" evidence="1">
    <location>
        <begin position="275"/>
        <end position="284"/>
    </location>
</feature>
<evidence type="ECO:0000313" key="4">
    <source>
        <dbReference type="Proteomes" id="UP000015241"/>
    </source>
</evidence>
<dbReference type="Proteomes" id="UP000015241">
    <property type="component" value="Unassembled WGS sequence"/>
</dbReference>
<protein>
    <recommendedName>
        <fullName evidence="2">Nudix hydrolase domain-containing protein</fullName>
    </recommendedName>
</protein>
<dbReference type="HOGENOM" id="CLU_040940_2_0_1"/>
<dbReference type="OrthoDB" id="10260614at2759"/>
<evidence type="ECO:0000313" key="3">
    <source>
        <dbReference type="EMBL" id="EPT00862.1"/>
    </source>
</evidence>
<name>S8E774_FOMSC</name>
<dbReference type="PANTHER" id="PTHR12992:SF45">
    <property type="entry name" value="NUDIX HYDROLASE DOMAIN-CONTAINING PROTEIN"/>
    <property type="match status" value="1"/>
</dbReference>
<dbReference type="Pfam" id="PF00293">
    <property type="entry name" value="NUDIX"/>
    <property type="match status" value="1"/>
</dbReference>
<dbReference type="PANTHER" id="PTHR12992">
    <property type="entry name" value="NUDIX HYDROLASE"/>
    <property type="match status" value="1"/>
</dbReference>
<feature type="domain" description="Nudix hydrolase" evidence="2">
    <location>
        <begin position="56"/>
        <end position="192"/>
    </location>
</feature>
<evidence type="ECO:0000256" key="1">
    <source>
        <dbReference type="SAM" id="MobiDB-lite"/>
    </source>
</evidence>
<dbReference type="eggNOG" id="KOG3069">
    <property type="taxonomic scope" value="Eukaryota"/>
</dbReference>
<dbReference type="EMBL" id="KE504146">
    <property type="protein sequence ID" value="EPT00862.1"/>
    <property type="molecule type" value="Genomic_DNA"/>
</dbReference>
<dbReference type="InterPro" id="IPR015797">
    <property type="entry name" value="NUDIX_hydrolase-like_dom_sf"/>
</dbReference>
<feature type="compositionally biased region" description="Basic residues" evidence="1">
    <location>
        <begin position="300"/>
        <end position="310"/>
    </location>
</feature>
<dbReference type="STRING" id="743788.S8E774"/>
<dbReference type="GO" id="GO:0015938">
    <property type="term" value="P:coenzyme A catabolic process"/>
    <property type="evidence" value="ECO:0007669"/>
    <property type="project" value="TreeGrafter"/>
</dbReference>
<dbReference type="GO" id="GO:0010945">
    <property type="term" value="F:coenzyme A diphosphatase activity"/>
    <property type="evidence" value="ECO:0007669"/>
    <property type="project" value="InterPro"/>
</dbReference>
<sequence>MSSKPSRSRLLTFHRPRPDLHLERAPIPVLKQESKQCLQNLLNYRPPKPRVKIPKSRSAAVLVALFVGRHGDLYVLLSRRASTLRTYAGDTSLPGGKWEPLDRNLEQTARREAFEEIGLPIDQRKVPLLCIMEPFMAGSPVPCSVVVLVLDTTIKPILNAPEVASLFSHPLVSLLHSEPPFGTEQEMLEWKYHTYYDWDWRGKGHIRAHRFLTGREAGGTKPIFGFTAGVLIRVAIVGYGREPDFEAYAPDEPSQEERMAFELRASPILREACLKEGIDPDKVPEPSSLRTARRGDGPRGHRRRSVRNKL</sequence>
<accession>S8E774</accession>
<dbReference type="PROSITE" id="PS51462">
    <property type="entry name" value="NUDIX"/>
    <property type="match status" value="1"/>
</dbReference>
<organism evidence="3 4">
    <name type="scientific">Fomitopsis schrenkii</name>
    <name type="common">Brown rot fungus</name>
    <dbReference type="NCBI Taxonomy" id="2126942"/>
    <lineage>
        <taxon>Eukaryota</taxon>
        <taxon>Fungi</taxon>
        <taxon>Dikarya</taxon>
        <taxon>Basidiomycota</taxon>
        <taxon>Agaricomycotina</taxon>
        <taxon>Agaricomycetes</taxon>
        <taxon>Polyporales</taxon>
        <taxon>Fomitopsis</taxon>
    </lineage>
</organism>
<dbReference type="InterPro" id="IPR000086">
    <property type="entry name" value="NUDIX_hydrolase_dom"/>
</dbReference>
<gene>
    <name evidence="3" type="ORF">FOMPIDRAFT_149464</name>
</gene>
<evidence type="ECO:0000259" key="2">
    <source>
        <dbReference type="PROSITE" id="PS51462"/>
    </source>
</evidence>
<dbReference type="SUPFAM" id="SSF55811">
    <property type="entry name" value="Nudix"/>
    <property type="match status" value="1"/>
</dbReference>